<keyword evidence="2" id="KW-1185">Reference proteome</keyword>
<comment type="caution">
    <text evidence="1">The sequence shown here is derived from an EMBL/GenBank/DDBJ whole genome shotgun (WGS) entry which is preliminary data.</text>
</comment>
<organism evidence="1 2">
    <name type="scientific">Entomophthora muscae</name>
    <dbReference type="NCBI Taxonomy" id="34485"/>
    <lineage>
        <taxon>Eukaryota</taxon>
        <taxon>Fungi</taxon>
        <taxon>Fungi incertae sedis</taxon>
        <taxon>Zoopagomycota</taxon>
        <taxon>Entomophthoromycotina</taxon>
        <taxon>Entomophthoromycetes</taxon>
        <taxon>Entomophthorales</taxon>
        <taxon>Entomophthoraceae</taxon>
        <taxon>Entomophthora</taxon>
    </lineage>
</organism>
<proteinExistence type="predicted"/>
<protein>
    <submittedName>
        <fullName evidence="1">Uncharacterized protein</fullName>
    </submittedName>
</protein>
<gene>
    <name evidence="1" type="ORF">DSO57_1006208</name>
</gene>
<evidence type="ECO:0000313" key="2">
    <source>
        <dbReference type="Proteomes" id="UP001165960"/>
    </source>
</evidence>
<dbReference type="Proteomes" id="UP001165960">
    <property type="component" value="Unassembled WGS sequence"/>
</dbReference>
<sequence>MPKPSFQNEIILSFPYLKVVEFDPNYKLRYTKHQKQLLETFYKAKPNPTQKDKSALADRTLLTIRQVCVWFQNRRAKDRKSSTKPINKLSLANLIHAYDIEITP</sequence>
<dbReference type="EMBL" id="QTSX02005697">
    <property type="protein sequence ID" value="KAJ9059076.1"/>
    <property type="molecule type" value="Genomic_DNA"/>
</dbReference>
<evidence type="ECO:0000313" key="1">
    <source>
        <dbReference type="EMBL" id="KAJ9059076.1"/>
    </source>
</evidence>
<accession>A0ACC2SAE1</accession>
<reference evidence="1" key="1">
    <citation type="submission" date="2022-04" db="EMBL/GenBank/DDBJ databases">
        <title>Genome of the entomopathogenic fungus Entomophthora muscae.</title>
        <authorList>
            <person name="Elya C."/>
            <person name="Lovett B.R."/>
            <person name="Lee E."/>
            <person name="Macias A.M."/>
            <person name="Hajek A.E."/>
            <person name="De Bivort B.L."/>
            <person name="Kasson M.T."/>
            <person name="De Fine Licht H.H."/>
            <person name="Stajich J.E."/>
        </authorList>
    </citation>
    <scope>NUCLEOTIDE SEQUENCE</scope>
    <source>
        <strain evidence="1">Berkeley</strain>
    </source>
</reference>
<name>A0ACC2SAE1_9FUNG</name>